<evidence type="ECO:0000313" key="2">
    <source>
        <dbReference type="Proteomes" id="UP000032458"/>
    </source>
</evidence>
<proteinExistence type="predicted"/>
<protein>
    <submittedName>
        <fullName evidence="1">Uncharacterized protein</fullName>
    </submittedName>
</protein>
<dbReference type="Proteomes" id="UP000032458">
    <property type="component" value="Unassembled WGS sequence"/>
</dbReference>
<dbReference type="PATRIC" id="fig|1240678.4.peg.124"/>
<gene>
    <name evidence="1" type="ORF">SNA_00550</name>
</gene>
<name>A0A0D7CUJ9_9ACTN</name>
<keyword evidence="2" id="KW-1185">Reference proteome</keyword>
<organism evidence="1 2">
    <name type="scientific">Streptomyces natalensis ATCC 27448</name>
    <dbReference type="NCBI Taxonomy" id="1240678"/>
    <lineage>
        <taxon>Bacteria</taxon>
        <taxon>Bacillati</taxon>
        <taxon>Actinomycetota</taxon>
        <taxon>Actinomycetes</taxon>
        <taxon>Kitasatosporales</taxon>
        <taxon>Streptomycetaceae</taxon>
        <taxon>Streptomyces</taxon>
    </lineage>
</organism>
<reference evidence="1 2" key="1">
    <citation type="submission" date="2014-09" db="EMBL/GenBank/DDBJ databases">
        <title>Draft genome sequence of Streptomyces natalensis ATCC 27448, producer of the antifungal pimaricin.</title>
        <authorList>
            <person name="Mendes M.V."/>
            <person name="Beites T."/>
            <person name="Pires S."/>
            <person name="Santos C.L."/>
            <person name="Moradas-Ferreira P."/>
        </authorList>
    </citation>
    <scope>NUCLEOTIDE SEQUENCE [LARGE SCALE GENOMIC DNA]</scope>
    <source>
        <strain evidence="1 2">ATCC 27448</strain>
    </source>
</reference>
<evidence type="ECO:0000313" key="1">
    <source>
        <dbReference type="EMBL" id="KIZ19711.1"/>
    </source>
</evidence>
<dbReference type="AlphaFoldDB" id="A0A0D7CUJ9"/>
<dbReference type="EMBL" id="JRKI01000002">
    <property type="protein sequence ID" value="KIZ19711.1"/>
    <property type="molecule type" value="Genomic_DNA"/>
</dbReference>
<comment type="caution">
    <text evidence="1">The sequence shown here is derived from an EMBL/GenBank/DDBJ whole genome shotgun (WGS) entry which is preliminary data.</text>
</comment>
<sequence>MQGQMHVHAPCLRRPMAVRCDFSCGFLRDVRILEGRRAARRGRMGVLRGHVRGFLWRAWEEVTYQ</sequence>
<accession>A0A0D7CUJ9</accession>